<keyword evidence="1" id="KW-0812">Transmembrane</keyword>
<reference evidence="2" key="1">
    <citation type="submission" date="2021-06" db="EMBL/GenBank/DDBJ databases">
        <authorList>
            <person name="Kallberg Y."/>
            <person name="Tangrot J."/>
            <person name="Rosling A."/>
        </authorList>
    </citation>
    <scope>NUCLEOTIDE SEQUENCE</scope>
    <source>
        <strain evidence="2">FL966</strain>
    </source>
</reference>
<evidence type="ECO:0000313" key="2">
    <source>
        <dbReference type="EMBL" id="CAG8810034.1"/>
    </source>
</evidence>
<feature type="transmembrane region" description="Helical" evidence="1">
    <location>
        <begin position="78"/>
        <end position="106"/>
    </location>
</feature>
<sequence length="194" mass="22406">YDMFKFHNPPTAFEESLVYKNLYYLSQPKNDINIYFWRFNRVIRQPISSPFLGYLGYSLHNGNENQPYIESDLQAVPFILSLLGIIGGIWSSMVAFYVFLFGLGIISPWGFVQRSKPFKDAYKEKLSLLALDLQSDEPDINEKPNIKEFEISSMRKRLDNFEKRLQFYENIVDTSILTSDKTNASPTTGSSISP</sequence>
<dbReference type="AlphaFoldDB" id="A0A9N9P6Y2"/>
<evidence type="ECO:0000313" key="3">
    <source>
        <dbReference type="Proteomes" id="UP000789759"/>
    </source>
</evidence>
<protein>
    <submittedName>
        <fullName evidence="2">16417_t:CDS:1</fullName>
    </submittedName>
</protein>
<name>A0A9N9P6Y2_9GLOM</name>
<comment type="caution">
    <text evidence="2">The sequence shown here is derived from an EMBL/GenBank/DDBJ whole genome shotgun (WGS) entry which is preliminary data.</text>
</comment>
<gene>
    <name evidence="2" type="ORF">CPELLU_LOCUS18538</name>
</gene>
<accession>A0A9N9P6Y2</accession>
<dbReference type="Proteomes" id="UP000789759">
    <property type="component" value="Unassembled WGS sequence"/>
</dbReference>
<organism evidence="2 3">
    <name type="scientific">Cetraspora pellucida</name>
    <dbReference type="NCBI Taxonomy" id="1433469"/>
    <lineage>
        <taxon>Eukaryota</taxon>
        <taxon>Fungi</taxon>
        <taxon>Fungi incertae sedis</taxon>
        <taxon>Mucoromycota</taxon>
        <taxon>Glomeromycotina</taxon>
        <taxon>Glomeromycetes</taxon>
        <taxon>Diversisporales</taxon>
        <taxon>Gigasporaceae</taxon>
        <taxon>Cetraspora</taxon>
    </lineage>
</organism>
<proteinExistence type="predicted"/>
<dbReference type="OrthoDB" id="2437579at2759"/>
<keyword evidence="3" id="KW-1185">Reference proteome</keyword>
<keyword evidence="1" id="KW-0472">Membrane</keyword>
<keyword evidence="1" id="KW-1133">Transmembrane helix</keyword>
<dbReference type="EMBL" id="CAJVQA010037598">
    <property type="protein sequence ID" value="CAG8810034.1"/>
    <property type="molecule type" value="Genomic_DNA"/>
</dbReference>
<evidence type="ECO:0000256" key="1">
    <source>
        <dbReference type="SAM" id="Phobius"/>
    </source>
</evidence>
<feature type="non-terminal residue" evidence="2">
    <location>
        <position position="1"/>
    </location>
</feature>